<accession>A0A7W7MS07</accession>
<dbReference type="EMBL" id="JACHNH010000001">
    <property type="protein sequence ID" value="MBB4764242.1"/>
    <property type="molecule type" value="Genomic_DNA"/>
</dbReference>
<protein>
    <submittedName>
        <fullName evidence="3">Pimeloyl-ACP methyl ester carboxylesterase</fullName>
    </submittedName>
</protein>
<reference evidence="3 4" key="1">
    <citation type="submission" date="2020-08" db="EMBL/GenBank/DDBJ databases">
        <title>Sequencing the genomes of 1000 actinobacteria strains.</title>
        <authorList>
            <person name="Klenk H.-P."/>
        </authorList>
    </citation>
    <scope>NUCLEOTIDE SEQUENCE [LARGE SCALE GENOMIC DNA]</scope>
    <source>
        <strain evidence="3 4">DSM 43149</strain>
    </source>
</reference>
<dbReference type="Pfam" id="PF00561">
    <property type="entry name" value="Abhydrolase_1"/>
    <property type="match status" value="1"/>
</dbReference>
<dbReference type="RefSeq" id="WP_184995448.1">
    <property type="nucleotide sequence ID" value="NZ_BOMK01000048.1"/>
</dbReference>
<dbReference type="InterPro" id="IPR000073">
    <property type="entry name" value="AB_hydrolase_1"/>
</dbReference>
<dbReference type="InterPro" id="IPR029058">
    <property type="entry name" value="AB_hydrolase_fold"/>
</dbReference>
<dbReference type="AlphaFoldDB" id="A0A7W7MS07"/>
<keyword evidence="4" id="KW-1185">Reference proteome</keyword>
<dbReference type="GO" id="GO:0016787">
    <property type="term" value="F:hydrolase activity"/>
    <property type="evidence" value="ECO:0007669"/>
    <property type="project" value="UniProtKB-KW"/>
</dbReference>
<evidence type="ECO:0000313" key="3">
    <source>
        <dbReference type="EMBL" id="MBB4764242.1"/>
    </source>
</evidence>
<dbReference type="PANTHER" id="PTHR43798">
    <property type="entry name" value="MONOACYLGLYCEROL LIPASE"/>
    <property type="match status" value="1"/>
</dbReference>
<dbReference type="Proteomes" id="UP000578112">
    <property type="component" value="Unassembled WGS sequence"/>
</dbReference>
<evidence type="ECO:0000313" key="4">
    <source>
        <dbReference type="Proteomes" id="UP000578112"/>
    </source>
</evidence>
<comment type="caution">
    <text evidence="3">The sequence shown here is derived from an EMBL/GenBank/DDBJ whole genome shotgun (WGS) entry which is preliminary data.</text>
</comment>
<feature type="domain" description="AB hydrolase-1" evidence="2">
    <location>
        <begin position="13"/>
        <end position="233"/>
    </location>
</feature>
<dbReference type="PANTHER" id="PTHR43798:SF31">
    <property type="entry name" value="AB HYDROLASE SUPERFAMILY PROTEIN YCLE"/>
    <property type="match status" value="1"/>
</dbReference>
<sequence>MTIHIEDQGQGEPVVLAHAGVTDRRVWDAAVPVLVAAGYRVIRYDQPGFGRSPRPTGPHSMVADALEVLDATGVESAHWVGLSQGGAIGVDVALAHPGRIRSLALVAPGMSGYDWPDLAGRDDRVAAWERGDGAGLALEILRLWGPMSFDAAGRLREDDAAAATVLDQADWFMQDEEEVEEPAAEHRLGEIAVPTLIVLGDRDVEPVADIGRRYERGIPGAHLVTLSPADHLLPLRVPDELHPLLLKHLG</sequence>
<gene>
    <name evidence="3" type="ORF">BJ971_004798</name>
</gene>
<keyword evidence="1" id="KW-0378">Hydrolase</keyword>
<evidence type="ECO:0000259" key="2">
    <source>
        <dbReference type="Pfam" id="PF00561"/>
    </source>
</evidence>
<dbReference type="GO" id="GO:0016020">
    <property type="term" value="C:membrane"/>
    <property type="evidence" value="ECO:0007669"/>
    <property type="project" value="TreeGrafter"/>
</dbReference>
<dbReference type="Gene3D" id="3.40.50.1820">
    <property type="entry name" value="alpha/beta hydrolase"/>
    <property type="match status" value="1"/>
</dbReference>
<proteinExistence type="predicted"/>
<dbReference type="SUPFAM" id="SSF53474">
    <property type="entry name" value="alpha/beta-Hydrolases"/>
    <property type="match status" value="1"/>
</dbReference>
<dbReference type="PRINTS" id="PR00111">
    <property type="entry name" value="ABHYDROLASE"/>
</dbReference>
<dbReference type="InterPro" id="IPR050266">
    <property type="entry name" value="AB_hydrolase_sf"/>
</dbReference>
<name>A0A7W7MS07_9ACTN</name>
<organism evidence="3 4">
    <name type="scientific">Actinoplanes digitatis</name>
    <dbReference type="NCBI Taxonomy" id="1868"/>
    <lineage>
        <taxon>Bacteria</taxon>
        <taxon>Bacillati</taxon>
        <taxon>Actinomycetota</taxon>
        <taxon>Actinomycetes</taxon>
        <taxon>Micromonosporales</taxon>
        <taxon>Micromonosporaceae</taxon>
        <taxon>Actinoplanes</taxon>
    </lineage>
</organism>
<evidence type="ECO:0000256" key="1">
    <source>
        <dbReference type="ARBA" id="ARBA00022801"/>
    </source>
</evidence>